<keyword evidence="3" id="KW-1185">Reference proteome</keyword>
<accession>A0A7R9KFU6</accession>
<protein>
    <submittedName>
        <fullName evidence="2">Uncharacterized protein</fullName>
    </submittedName>
</protein>
<feature type="region of interest" description="Disordered" evidence="1">
    <location>
        <begin position="35"/>
        <end position="66"/>
    </location>
</feature>
<gene>
    <name evidence="2" type="ORF">OSB1V03_LOCUS2481</name>
</gene>
<proteinExistence type="predicted"/>
<dbReference type="Proteomes" id="UP000759131">
    <property type="component" value="Unassembled WGS sequence"/>
</dbReference>
<dbReference type="AlphaFoldDB" id="A0A7R9KFU6"/>
<evidence type="ECO:0000256" key="1">
    <source>
        <dbReference type="SAM" id="MobiDB-lite"/>
    </source>
</evidence>
<dbReference type="EMBL" id="CAJPIZ010000878">
    <property type="protein sequence ID" value="CAG2102442.1"/>
    <property type="molecule type" value="Genomic_DNA"/>
</dbReference>
<feature type="compositionally biased region" description="Acidic residues" evidence="1">
    <location>
        <begin position="38"/>
        <end position="49"/>
    </location>
</feature>
<name>A0A7R9KFU6_9ACAR</name>
<organism evidence="2">
    <name type="scientific">Medioppia subpectinata</name>
    <dbReference type="NCBI Taxonomy" id="1979941"/>
    <lineage>
        <taxon>Eukaryota</taxon>
        <taxon>Metazoa</taxon>
        <taxon>Ecdysozoa</taxon>
        <taxon>Arthropoda</taxon>
        <taxon>Chelicerata</taxon>
        <taxon>Arachnida</taxon>
        <taxon>Acari</taxon>
        <taxon>Acariformes</taxon>
        <taxon>Sarcoptiformes</taxon>
        <taxon>Oribatida</taxon>
        <taxon>Brachypylina</taxon>
        <taxon>Oppioidea</taxon>
        <taxon>Oppiidae</taxon>
        <taxon>Medioppia</taxon>
    </lineage>
</organism>
<reference evidence="2" key="1">
    <citation type="submission" date="2020-11" db="EMBL/GenBank/DDBJ databases">
        <authorList>
            <person name="Tran Van P."/>
        </authorList>
    </citation>
    <scope>NUCLEOTIDE SEQUENCE</scope>
</reference>
<evidence type="ECO:0000313" key="2">
    <source>
        <dbReference type="EMBL" id="CAD7622012.1"/>
    </source>
</evidence>
<dbReference type="EMBL" id="OC855453">
    <property type="protein sequence ID" value="CAD7622012.1"/>
    <property type="molecule type" value="Genomic_DNA"/>
</dbReference>
<evidence type="ECO:0000313" key="3">
    <source>
        <dbReference type="Proteomes" id="UP000759131"/>
    </source>
</evidence>
<sequence>MRLKDVMTIKWNQGKGPYRSFAELYEAVQNYIQREIQSDSDSDDDDDYQDVPIEIHSDIDDDDIMDPPPPMSIFRNYYIGIWPYLYVKGANL</sequence>